<reference evidence="5" key="1">
    <citation type="submission" date="2023-06" db="EMBL/GenBank/DDBJ databases">
        <title>Two novel species of Acinetobacter isolated from motorbike repairing workshop in Vietnam.</title>
        <authorList>
            <person name="Le N.T.T."/>
        </authorList>
    </citation>
    <scope>NUCLEOTIDE SEQUENCE</scope>
    <source>
        <strain evidence="5">VNH17</strain>
    </source>
</reference>
<comment type="caution">
    <text evidence="5">The sequence shown here is derived from an EMBL/GenBank/DDBJ whole genome shotgun (WGS) entry which is preliminary data.</text>
</comment>
<feature type="transmembrane region" description="Helical" evidence="3">
    <location>
        <begin position="153"/>
        <end position="173"/>
    </location>
</feature>
<keyword evidence="6" id="KW-1185">Reference proteome</keyword>
<dbReference type="Proteomes" id="UP001168524">
    <property type="component" value="Unassembled WGS sequence"/>
</dbReference>
<keyword evidence="3" id="KW-0472">Membrane</keyword>
<dbReference type="SUPFAM" id="SSF55073">
    <property type="entry name" value="Nucleotide cyclase"/>
    <property type="match status" value="1"/>
</dbReference>
<evidence type="ECO:0000259" key="4">
    <source>
        <dbReference type="PROSITE" id="PS50887"/>
    </source>
</evidence>
<evidence type="ECO:0000313" key="6">
    <source>
        <dbReference type="Proteomes" id="UP001168524"/>
    </source>
</evidence>
<dbReference type="CDD" id="cd01949">
    <property type="entry name" value="GGDEF"/>
    <property type="match status" value="1"/>
</dbReference>
<dbReference type="EC" id="2.7.7.65" evidence="1"/>
<gene>
    <name evidence="5" type="ORF">QTA56_12600</name>
</gene>
<dbReference type="Gene3D" id="3.30.70.270">
    <property type="match status" value="1"/>
</dbReference>
<dbReference type="InterPro" id="IPR050469">
    <property type="entry name" value="Diguanylate_Cyclase"/>
</dbReference>
<dbReference type="EMBL" id="JAUDZE010000006">
    <property type="protein sequence ID" value="MDN0015066.1"/>
    <property type="molecule type" value="Genomic_DNA"/>
</dbReference>
<organism evidence="5 6">
    <name type="scientific">Acinetobacter thutiue</name>
    <dbReference type="NCBI Taxonomy" id="2998078"/>
    <lineage>
        <taxon>Bacteria</taxon>
        <taxon>Pseudomonadati</taxon>
        <taxon>Pseudomonadota</taxon>
        <taxon>Gammaproteobacteria</taxon>
        <taxon>Moraxellales</taxon>
        <taxon>Moraxellaceae</taxon>
        <taxon>Acinetobacter</taxon>
    </lineage>
</organism>
<comment type="catalytic activity">
    <reaction evidence="2">
        <text>2 GTP = 3',3'-c-di-GMP + 2 diphosphate</text>
        <dbReference type="Rhea" id="RHEA:24898"/>
        <dbReference type="ChEBI" id="CHEBI:33019"/>
        <dbReference type="ChEBI" id="CHEBI:37565"/>
        <dbReference type="ChEBI" id="CHEBI:58805"/>
        <dbReference type="EC" id="2.7.7.65"/>
    </reaction>
</comment>
<evidence type="ECO:0000256" key="2">
    <source>
        <dbReference type="ARBA" id="ARBA00034247"/>
    </source>
</evidence>
<keyword evidence="5" id="KW-0808">Transferase</keyword>
<dbReference type="PROSITE" id="PS50887">
    <property type="entry name" value="GGDEF"/>
    <property type="match status" value="1"/>
</dbReference>
<feature type="transmembrane region" description="Helical" evidence="3">
    <location>
        <begin position="104"/>
        <end position="123"/>
    </location>
</feature>
<evidence type="ECO:0000256" key="3">
    <source>
        <dbReference type="SAM" id="Phobius"/>
    </source>
</evidence>
<feature type="transmembrane region" description="Helical" evidence="3">
    <location>
        <begin position="36"/>
        <end position="55"/>
    </location>
</feature>
<dbReference type="GO" id="GO:0052621">
    <property type="term" value="F:diguanylate cyclase activity"/>
    <property type="evidence" value="ECO:0007669"/>
    <property type="project" value="UniProtKB-EC"/>
</dbReference>
<dbReference type="PANTHER" id="PTHR45138:SF9">
    <property type="entry name" value="DIGUANYLATE CYCLASE DGCM-RELATED"/>
    <property type="match status" value="1"/>
</dbReference>
<proteinExistence type="predicted"/>
<dbReference type="InterPro" id="IPR043128">
    <property type="entry name" value="Rev_trsase/Diguanyl_cyclase"/>
</dbReference>
<accession>A0ABT7WQW4</accession>
<keyword evidence="3" id="KW-0812">Transmembrane</keyword>
<feature type="transmembrane region" description="Helical" evidence="3">
    <location>
        <begin position="193"/>
        <end position="213"/>
    </location>
</feature>
<name>A0ABT7WQW4_9GAMM</name>
<dbReference type="NCBIfam" id="TIGR00254">
    <property type="entry name" value="GGDEF"/>
    <property type="match status" value="1"/>
</dbReference>
<dbReference type="PANTHER" id="PTHR45138">
    <property type="entry name" value="REGULATORY COMPONENTS OF SENSORY TRANSDUCTION SYSTEM"/>
    <property type="match status" value="1"/>
</dbReference>
<feature type="transmembrane region" description="Helical" evidence="3">
    <location>
        <begin position="129"/>
        <end position="146"/>
    </location>
</feature>
<keyword evidence="5" id="KW-0548">Nucleotidyltransferase</keyword>
<dbReference type="Pfam" id="PF00990">
    <property type="entry name" value="GGDEF"/>
    <property type="match status" value="1"/>
</dbReference>
<feature type="transmembrane region" description="Helical" evidence="3">
    <location>
        <begin position="75"/>
        <end position="92"/>
    </location>
</feature>
<sequence length="395" mass="44998">MVKIRFNRSTDTKRWGLRLFLEHQIVVNWTILKKSILLLILAAVMNLFWISWDIFVLTHPAYSAWVHLNLVWSQLWTSLIMLVVLVALIFPCHFYRDRKWAKEFLPLITVQVFTAMLCHNSYLVGSFSPATMVGYVSVVGVGLILFNRKMIYCALVPATIALLFCNYMSIIGALTYAPLFNMAEINKVAMHPFWVGSMMFFLVPILLACLFLFEVLLTQWRTRETAIQVLSRLDPLTNVLNRRSISSYLEKLHQQPDPLYSIVLLDLDHFKNINDQFGHSMGDQVLVQVARCLANNIRDLDVIGRFGGEEFILLLPNTTTAQAQSVAERCRLAISHLNFITEYQQEFSVSASFGISSSVSADEPHLIISQADQALYAVKANGRNQVKIFTDLAID</sequence>
<dbReference type="InterPro" id="IPR029787">
    <property type="entry name" value="Nucleotide_cyclase"/>
</dbReference>
<keyword evidence="3" id="KW-1133">Transmembrane helix</keyword>
<feature type="domain" description="GGDEF" evidence="4">
    <location>
        <begin position="258"/>
        <end position="391"/>
    </location>
</feature>
<evidence type="ECO:0000256" key="1">
    <source>
        <dbReference type="ARBA" id="ARBA00012528"/>
    </source>
</evidence>
<dbReference type="RefSeq" id="WP_267981289.1">
    <property type="nucleotide sequence ID" value="NZ_JAPQKF010000006.1"/>
</dbReference>
<dbReference type="InterPro" id="IPR000160">
    <property type="entry name" value="GGDEF_dom"/>
</dbReference>
<protein>
    <recommendedName>
        <fullName evidence="1">diguanylate cyclase</fullName>
        <ecNumber evidence="1">2.7.7.65</ecNumber>
    </recommendedName>
</protein>
<dbReference type="SMART" id="SM00267">
    <property type="entry name" value="GGDEF"/>
    <property type="match status" value="1"/>
</dbReference>
<evidence type="ECO:0000313" key="5">
    <source>
        <dbReference type="EMBL" id="MDN0015066.1"/>
    </source>
</evidence>